<dbReference type="EMBL" id="CP093443">
    <property type="protein sequence ID" value="UVI35271.1"/>
    <property type="molecule type" value="Genomic_DNA"/>
</dbReference>
<name>A0ABY5SQE4_9MICO</name>
<dbReference type="Proteomes" id="UP001064879">
    <property type="component" value="Chromosome"/>
</dbReference>
<protein>
    <submittedName>
        <fullName evidence="1">CDP-glycerol glycerophosphotransferase family protein</fullName>
    </submittedName>
</protein>
<dbReference type="SUPFAM" id="SSF53756">
    <property type="entry name" value="UDP-Glycosyltransferase/glycogen phosphorylase"/>
    <property type="match status" value="1"/>
</dbReference>
<keyword evidence="2" id="KW-1185">Reference proteome</keyword>
<reference evidence="1" key="1">
    <citation type="submission" date="2022-03" db="EMBL/GenBank/DDBJ databases">
        <title>Brevibacterium spongiae sp. nov., isolated from marine sponge.</title>
        <authorList>
            <person name="Li Z."/>
            <person name="Zhang M."/>
        </authorList>
    </citation>
    <scope>NUCLEOTIDE SEQUENCE</scope>
    <source>
        <strain evidence="1">WHS-Z9</strain>
    </source>
</reference>
<dbReference type="Pfam" id="PF04464">
    <property type="entry name" value="Glyphos_transf"/>
    <property type="match status" value="1"/>
</dbReference>
<dbReference type="Gene3D" id="3.40.50.12580">
    <property type="match status" value="1"/>
</dbReference>
<dbReference type="RefSeq" id="WP_265417937.1">
    <property type="nucleotide sequence ID" value="NZ_CP093443.1"/>
</dbReference>
<evidence type="ECO:0000313" key="2">
    <source>
        <dbReference type="Proteomes" id="UP001064879"/>
    </source>
</evidence>
<accession>A0ABY5SQE4</accession>
<gene>
    <name evidence="1" type="ORF">L1F31_14265</name>
</gene>
<dbReference type="InterPro" id="IPR043148">
    <property type="entry name" value="TagF_C"/>
</dbReference>
<organism evidence="1 2">
    <name type="scientific">Brevibacterium spongiae</name>
    <dbReference type="NCBI Taxonomy" id="2909672"/>
    <lineage>
        <taxon>Bacteria</taxon>
        <taxon>Bacillati</taxon>
        <taxon>Actinomycetota</taxon>
        <taxon>Actinomycetes</taxon>
        <taxon>Micrococcales</taxon>
        <taxon>Brevibacteriaceae</taxon>
        <taxon>Brevibacterium</taxon>
    </lineage>
</organism>
<sequence>MAQTRCTQARDAQMRRQFRRAARLLLDSNTGSYLKSLVRDTGPARRKGIFVHGSRQSADVIAYFGDSLDKMYQLEQWLPTFERLNLNRPVVVVMRNPESFAAAKDITDLPLVLAETQPDLIDLYAQNDYRLAIYVNNSMRNFQSMAETSIIHVHVDHGESDKTSSISNQLKAYDKVFVAGQAAKDRCLRAVWGIDPNKLISIGRPPLDGDFQRVLPADPRPTVLYAPTWQGENEANNFTSVDVLGPEIIRHLLADGVRVVYRPHPRLTDMGESSVQQADAEIRSTLSDASAKGSEQFIATDQSIFDLFEDADVLISDISSVSLDFLYLHTDKGLIITDRHDDPSGTRSQSAIGAELSVLSSSTVQGLAEIVEQALNGSNALSSRQRLKSHYFDGHQAGESTQAFIDAVEHAISEREN</sequence>
<evidence type="ECO:0000313" key="1">
    <source>
        <dbReference type="EMBL" id="UVI35271.1"/>
    </source>
</evidence>
<dbReference type="InterPro" id="IPR007554">
    <property type="entry name" value="Glycerophosphate_synth"/>
</dbReference>
<proteinExistence type="predicted"/>